<reference evidence="1 2" key="1">
    <citation type="submission" date="2016-10" db="EMBL/GenBank/DDBJ databases">
        <title>Genome sequence of Streptomyces sp. MUSC 1.</title>
        <authorList>
            <person name="Lee L.-H."/>
            <person name="Ser H.-L."/>
            <person name="Law J.W.-F."/>
        </authorList>
    </citation>
    <scope>NUCLEOTIDE SEQUENCE [LARGE SCALE GENOMIC DNA]</scope>
    <source>
        <strain evidence="1 2">MUSC 1</strain>
    </source>
</reference>
<organism evidence="1 2">
    <name type="scientific">Streptomyces monashensis</name>
    <dbReference type="NCBI Taxonomy" id="1678012"/>
    <lineage>
        <taxon>Bacteria</taxon>
        <taxon>Bacillati</taxon>
        <taxon>Actinomycetota</taxon>
        <taxon>Actinomycetes</taxon>
        <taxon>Kitasatosporales</taxon>
        <taxon>Streptomycetaceae</taxon>
        <taxon>Streptomyces</taxon>
    </lineage>
</organism>
<dbReference type="OrthoDB" id="5185019at2"/>
<accession>A0A1S2QCY1</accession>
<proteinExistence type="predicted"/>
<evidence type="ECO:0000313" key="1">
    <source>
        <dbReference type="EMBL" id="OIK04008.1"/>
    </source>
</evidence>
<dbReference type="EMBL" id="MLYO01000032">
    <property type="protein sequence ID" value="OIK04008.1"/>
    <property type="molecule type" value="Genomic_DNA"/>
</dbReference>
<evidence type="ECO:0000313" key="2">
    <source>
        <dbReference type="Proteomes" id="UP000179642"/>
    </source>
</evidence>
<name>A0A1S2QCY1_9ACTN</name>
<keyword evidence="2" id="KW-1185">Reference proteome</keyword>
<gene>
    <name evidence="1" type="ORF">BIV23_19385</name>
</gene>
<dbReference type="Proteomes" id="UP000179642">
    <property type="component" value="Unassembled WGS sequence"/>
</dbReference>
<dbReference type="AlphaFoldDB" id="A0A1S2QCY1"/>
<comment type="caution">
    <text evidence="1">The sequence shown here is derived from an EMBL/GenBank/DDBJ whole genome shotgun (WGS) entry which is preliminary data.</text>
</comment>
<dbReference type="RefSeq" id="WP_071382150.1">
    <property type="nucleotide sequence ID" value="NZ_MLYO01000032.1"/>
</dbReference>
<protein>
    <submittedName>
        <fullName evidence="1">DUF2771 domain-containing protein</fullName>
    </submittedName>
</protein>
<sequence length="159" mass="16707">MTTLQSASRRRRAVAAAGAVSAGLLLLSACEKPTPVATVTVGRSSVNSEALCYNDGNALDAKTLAKCAKNINDVKSITVDTDDTVRFGVDPKIADAGWVILVNGRQFTDSSKKTYRTIPGSAFFNAQYGTQGDTNTVSIQMGATSPGKGLWAFKLKKAS</sequence>